<reference evidence="1 2" key="1">
    <citation type="submission" date="2020-08" db="EMBL/GenBank/DDBJ databases">
        <title>Sequencing the genomes of 1000 actinobacteria strains.</title>
        <authorList>
            <person name="Klenk H.-P."/>
        </authorList>
    </citation>
    <scope>NUCLEOTIDE SEQUENCE [LARGE SCALE GENOMIC DNA]</scope>
    <source>
        <strain evidence="1 2">DSM 45518</strain>
    </source>
</reference>
<protein>
    <submittedName>
        <fullName evidence="1">HAD superfamily hydrolase (TIGR01662 family)</fullName>
    </submittedName>
</protein>
<accession>A0A7W7G368</accession>
<dbReference type="NCBIfam" id="TIGR01549">
    <property type="entry name" value="HAD-SF-IA-v1"/>
    <property type="match status" value="1"/>
</dbReference>
<dbReference type="PANTHER" id="PTHR43434:SF1">
    <property type="entry name" value="PHOSPHOGLYCOLATE PHOSPHATASE"/>
    <property type="match status" value="1"/>
</dbReference>
<evidence type="ECO:0000313" key="2">
    <source>
        <dbReference type="Proteomes" id="UP000542742"/>
    </source>
</evidence>
<dbReference type="RefSeq" id="WP_239093116.1">
    <property type="nucleotide sequence ID" value="NZ_BOMC01000057.1"/>
</dbReference>
<dbReference type="GO" id="GO:0008967">
    <property type="term" value="F:phosphoglycolate phosphatase activity"/>
    <property type="evidence" value="ECO:0007669"/>
    <property type="project" value="TreeGrafter"/>
</dbReference>
<comment type="caution">
    <text evidence="1">The sequence shown here is derived from an EMBL/GenBank/DDBJ whole genome shotgun (WGS) entry which is preliminary data.</text>
</comment>
<sequence>MQQLDEVVGAGPLLLDFDGPICAMFAGLPAPLVAADLVRVVTPLADPPGMDDPLAVLRWADEHGSPALTAAVEEALIAAELVAAGRARPTPYAREVLAAARAKGVPVAVVSNNSAAAIELYLARQGLTGYVDAVVGRPRADPRRMKPDPGPVLDAIEAVGSTPSRCTLIGDSLTDIEAARAAGVAVIGYANKPWKIGAFTHADAVITSMSEVVAALI</sequence>
<proteinExistence type="predicted"/>
<name>A0A7W7G368_9ACTN</name>
<dbReference type="InterPro" id="IPR050155">
    <property type="entry name" value="HAD-like_hydrolase_sf"/>
</dbReference>
<keyword evidence="2" id="KW-1185">Reference proteome</keyword>
<organism evidence="1 2">
    <name type="scientific">Paractinoplanes abujensis</name>
    <dbReference type="NCBI Taxonomy" id="882441"/>
    <lineage>
        <taxon>Bacteria</taxon>
        <taxon>Bacillati</taxon>
        <taxon>Actinomycetota</taxon>
        <taxon>Actinomycetes</taxon>
        <taxon>Micromonosporales</taxon>
        <taxon>Micromonosporaceae</taxon>
        <taxon>Paractinoplanes</taxon>
    </lineage>
</organism>
<dbReference type="EMBL" id="JACHMF010000001">
    <property type="protein sequence ID" value="MBB4696023.1"/>
    <property type="molecule type" value="Genomic_DNA"/>
</dbReference>
<dbReference type="AlphaFoldDB" id="A0A7W7G368"/>
<dbReference type="SUPFAM" id="SSF56784">
    <property type="entry name" value="HAD-like"/>
    <property type="match status" value="1"/>
</dbReference>
<dbReference type="Gene3D" id="3.40.50.1000">
    <property type="entry name" value="HAD superfamily/HAD-like"/>
    <property type="match status" value="1"/>
</dbReference>
<dbReference type="GO" id="GO:0006281">
    <property type="term" value="P:DNA repair"/>
    <property type="evidence" value="ECO:0007669"/>
    <property type="project" value="TreeGrafter"/>
</dbReference>
<dbReference type="NCBIfam" id="TIGR01509">
    <property type="entry name" value="HAD-SF-IA-v3"/>
    <property type="match status" value="1"/>
</dbReference>
<gene>
    <name evidence="1" type="ORF">BKA14_006171</name>
</gene>
<dbReference type="GO" id="GO:0005829">
    <property type="term" value="C:cytosol"/>
    <property type="evidence" value="ECO:0007669"/>
    <property type="project" value="TreeGrafter"/>
</dbReference>
<dbReference type="Pfam" id="PF00702">
    <property type="entry name" value="Hydrolase"/>
    <property type="match status" value="1"/>
</dbReference>
<dbReference type="PANTHER" id="PTHR43434">
    <property type="entry name" value="PHOSPHOGLYCOLATE PHOSPHATASE"/>
    <property type="match status" value="1"/>
</dbReference>
<dbReference type="InterPro" id="IPR006439">
    <property type="entry name" value="HAD-SF_hydro_IA"/>
</dbReference>
<dbReference type="InterPro" id="IPR036412">
    <property type="entry name" value="HAD-like_sf"/>
</dbReference>
<keyword evidence="1" id="KW-0378">Hydrolase</keyword>
<dbReference type="InterPro" id="IPR023214">
    <property type="entry name" value="HAD_sf"/>
</dbReference>
<evidence type="ECO:0000313" key="1">
    <source>
        <dbReference type="EMBL" id="MBB4696023.1"/>
    </source>
</evidence>
<dbReference type="Proteomes" id="UP000542742">
    <property type="component" value="Unassembled WGS sequence"/>
</dbReference>